<reference evidence="4" key="1">
    <citation type="submission" date="2021-01" db="EMBL/GenBank/DDBJ databases">
        <title>Modified the classification status of verrucomicrobia.</title>
        <authorList>
            <person name="Feng X."/>
        </authorList>
    </citation>
    <scope>NUCLEOTIDE SEQUENCE</scope>
    <source>
        <strain evidence="4">KCTC 12986</strain>
    </source>
</reference>
<dbReference type="CDD" id="cd16027">
    <property type="entry name" value="SGSH"/>
    <property type="match status" value="1"/>
</dbReference>
<name>A0A934RKD0_9BACT</name>
<evidence type="ECO:0000256" key="1">
    <source>
        <dbReference type="ARBA" id="ARBA00008779"/>
    </source>
</evidence>
<dbReference type="GO" id="GO:0004065">
    <property type="term" value="F:arylsulfatase activity"/>
    <property type="evidence" value="ECO:0007669"/>
    <property type="project" value="TreeGrafter"/>
</dbReference>
<comment type="caution">
    <text evidence="4">The sequence shown here is derived from an EMBL/GenBank/DDBJ whole genome shotgun (WGS) entry which is preliminary data.</text>
</comment>
<dbReference type="SUPFAM" id="SSF53649">
    <property type="entry name" value="Alkaline phosphatase-like"/>
    <property type="match status" value="1"/>
</dbReference>
<dbReference type="AlphaFoldDB" id="A0A934RKD0"/>
<sequence length="615" mass="69110">MKFFVFLCLALTAFSTEKPNILWITSEDNGADWLGCYGNEQARTPHLDALAARSVRFANFYSNAPVCAVARSTILTGVYAPSQGTQHMRSRHPIPASHLPYVSYLREAGYYCTNASKTDFNREGDDKTVWDACHGKAHYKNRAEGQPFFAIFNLTESHESSLFPARIAQRRKSGQLPPEPRLALAEVEVPPYLPDLPEIRSDIADYHDTLTLMDRKVGEILAELEERGLAEDTIVFYYSDHGGALPRGKRYLKDTGVKVPLLIHVPAKWQQLAPHANGEVVSETAAFIDLAPTLLSLAGLPKPAPMLGRAFLGQHREEGDPYVFLFADRFDDIYGMRRGLTDGRFKYIRRFSPHLPAAPYSFYQFGQKGWQAWRQAWQAGELSGRHAAIWESDQPVEELFDTTADPWEVTNLADDPSYQVRLQAMREALAARMVRYRDTGLIPEPMFPQLAPGKPIADFARSHQEEWPELVELAFLASAREVDQVPLLRQKLAAKSPLKRFWAAQGCLILGKQAAPAEPELKALLSDPFSANRIVAAQALAGLGQREAAVKQLLAELADFDHPYTQQFTSNVLQSIAALEEIPQQWVEKALRLKENAQNEYIIRLANRLVEERAE</sequence>
<proteinExistence type="inferred from homology"/>
<evidence type="ECO:0000256" key="2">
    <source>
        <dbReference type="ARBA" id="ARBA00022801"/>
    </source>
</evidence>
<evidence type="ECO:0000313" key="4">
    <source>
        <dbReference type="EMBL" id="MBK1832448.1"/>
    </source>
</evidence>
<dbReference type="PANTHER" id="PTHR42693">
    <property type="entry name" value="ARYLSULFATASE FAMILY MEMBER"/>
    <property type="match status" value="1"/>
</dbReference>
<dbReference type="RefSeq" id="WP_200389885.1">
    <property type="nucleotide sequence ID" value="NZ_JAENIO010000001.1"/>
</dbReference>
<protein>
    <submittedName>
        <fullName evidence="4">Sulfatase-like hydrolase/transferase</fullName>
    </submittedName>
</protein>
<dbReference type="Gene3D" id="3.40.720.10">
    <property type="entry name" value="Alkaline Phosphatase, subunit A"/>
    <property type="match status" value="1"/>
</dbReference>
<dbReference type="InterPro" id="IPR050738">
    <property type="entry name" value="Sulfatase"/>
</dbReference>
<evidence type="ECO:0000259" key="3">
    <source>
        <dbReference type="Pfam" id="PF00884"/>
    </source>
</evidence>
<dbReference type="PANTHER" id="PTHR42693:SF53">
    <property type="entry name" value="ENDO-4-O-SULFATASE"/>
    <property type="match status" value="1"/>
</dbReference>
<dbReference type="InterPro" id="IPR011989">
    <property type="entry name" value="ARM-like"/>
</dbReference>
<dbReference type="Pfam" id="PF00884">
    <property type="entry name" value="Sulfatase"/>
    <property type="match status" value="1"/>
</dbReference>
<accession>A0A934RKD0</accession>
<keyword evidence="2 4" id="KW-0378">Hydrolase</keyword>
<evidence type="ECO:0000313" key="5">
    <source>
        <dbReference type="Proteomes" id="UP000604083"/>
    </source>
</evidence>
<organism evidence="4 5">
    <name type="scientific">Roseibacillus ishigakijimensis</name>
    <dbReference type="NCBI Taxonomy" id="454146"/>
    <lineage>
        <taxon>Bacteria</taxon>
        <taxon>Pseudomonadati</taxon>
        <taxon>Verrucomicrobiota</taxon>
        <taxon>Verrucomicrobiia</taxon>
        <taxon>Verrucomicrobiales</taxon>
        <taxon>Verrucomicrobiaceae</taxon>
        <taxon>Roseibacillus</taxon>
    </lineage>
</organism>
<comment type="similarity">
    <text evidence="1">Belongs to the sulfatase family.</text>
</comment>
<dbReference type="SUPFAM" id="SSF48371">
    <property type="entry name" value="ARM repeat"/>
    <property type="match status" value="1"/>
</dbReference>
<dbReference type="Gene3D" id="1.25.10.10">
    <property type="entry name" value="Leucine-rich Repeat Variant"/>
    <property type="match status" value="1"/>
</dbReference>
<dbReference type="EMBL" id="JAENIO010000001">
    <property type="protein sequence ID" value="MBK1832448.1"/>
    <property type="molecule type" value="Genomic_DNA"/>
</dbReference>
<dbReference type="InterPro" id="IPR000917">
    <property type="entry name" value="Sulfatase_N"/>
</dbReference>
<feature type="domain" description="Sulfatase N-terminal" evidence="3">
    <location>
        <begin position="19"/>
        <end position="299"/>
    </location>
</feature>
<gene>
    <name evidence="4" type="ORF">JIN78_00125</name>
</gene>
<keyword evidence="5" id="KW-1185">Reference proteome</keyword>
<dbReference type="Proteomes" id="UP000604083">
    <property type="component" value="Unassembled WGS sequence"/>
</dbReference>
<dbReference type="InterPro" id="IPR016024">
    <property type="entry name" value="ARM-type_fold"/>
</dbReference>
<dbReference type="InterPro" id="IPR017850">
    <property type="entry name" value="Alkaline_phosphatase_core_sf"/>
</dbReference>